<keyword evidence="6" id="KW-1185">Reference proteome</keyword>
<dbReference type="Proteomes" id="UP000431264">
    <property type="component" value="Unassembled WGS sequence"/>
</dbReference>
<dbReference type="PANTHER" id="PTHR43280:SF2">
    <property type="entry name" value="HTH-TYPE TRANSCRIPTIONAL REGULATOR EXSA"/>
    <property type="match status" value="1"/>
</dbReference>
<evidence type="ECO:0000256" key="3">
    <source>
        <dbReference type="ARBA" id="ARBA00023163"/>
    </source>
</evidence>
<dbReference type="OrthoDB" id="952277at2"/>
<feature type="domain" description="HTH araC/xylS-type" evidence="4">
    <location>
        <begin position="73"/>
        <end position="177"/>
    </location>
</feature>
<evidence type="ECO:0000256" key="2">
    <source>
        <dbReference type="ARBA" id="ARBA00023125"/>
    </source>
</evidence>
<keyword evidence="2" id="KW-0238">DNA-binding</keyword>
<dbReference type="PROSITE" id="PS01124">
    <property type="entry name" value="HTH_ARAC_FAMILY_2"/>
    <property type="match status" value="1"/>
</dbReference>
<dbReference type="EMBL" id="WQLW01000001">
    <property type="protein sequence ID" value="MVO08069.1"/>
    <property type="molecule type" value="Genomic_DNA"/>
</dbReference>
<evidence type="ECO:0000259" key="4">
    <source>
        <dbReference type="PROSITE" id="PS01124"/>
    </source>
</evidence>
<dbReference type="InterPro" id="IPR018060">
    <property type="entry name" value="HTH_AraC"/>
</dbReference>
<gene>
    <name evidence="5" type="ORF">GOQ30_02675</name>
</gene>
<evidence type="ECO:0000256" key="1">
    <source>
        <dbReference type="ARBA" id="ARBA00023015"/>
    </source>
</evidence>
<sequence length="189" mass="22447">MKLYIKNMVCSRCLKVIKQELEELEIKVTSIELGELVIDDSNSNHDDIIFQIEKVLHSNNFEIIHSSEEILVEKIKHFLFNKLEELPLDIKVNLSQVLSAELNHEYKSLSKLFSHSEKITIEKYFIRLKIEKVKELIQLKQHTFSEIGYLLDYNNVNHLSRQFKEIVGMSMTEYKNYDDSKRNHYDEIL</sequence>
<dbReference type="Pfam" id="PF12833">
    <property type="entry name" value="HTH_18"/>
    <property type="match status" value="1"/>
</dbReference>
<keyword evidence="1" id="KW-0805">Transcription regulation</keyword>
<dbReference type="AlphaFoldDB" id="A0A6I4IJE0"/>
<accession>A0A6I4IJE0</accession>
<dbReference type="InterPro" id="IPR009057">
    <property type="entry name" value="Homeodomain-like_sf"/>
</dbReference>
<dbReference type="GO" id="GO:0003700">
    <property type="term" value="F:DNA-binding transcription factor activity"/>
    <property type="evidence" value="ECO:0007669"/>
    <property type="project" value="InterPro"/>
</dbReference>
<dbReference type="SMART" id="SM00342">
    <property type="entry name" value="HTH_ARAC"/>
    <property type="match status" value="1"/>
</dbReference>
<name>A0A6I4IJE0_9FLAO</name>
<protein>
    <submittedName>
        <fullName evidence="5">Helix-turn-helix domain-containing protein</fullName>
    </submittedName>
</protein>
<proteinExistence type="predicted"/>
<dbReference type="GO" id="GO:0043565">
    <property type="term" value="F:sequence-specific DNA binding"/>
    <property type="evidence" value="ECO:0007669"/>
    <property type="project" value="InterPro"/>
</dbReference>
<evidence type="ECO:0000313" key="5">
    <source>
        <dbReference type="EMBL" id="MVO08069.1"/>
    </source>
</evidence>
<dbReference type="RefSeq" id="WP_140996447.1">
    <property type="nucleotide sequence ID" value="NZ_VDCZ01000001.1"/>
</dbReference>
<organism evidence="5 6">
    <name type="scientific">Flavobacterium profundi</name>
    <dbReference type="NCBI Taxonomy" id="1774945"/>
    <lineage>
        <taxon>Bacteria</taxon>
        <taxon>Pseudomonadati</taxon>
        <taxon>Bacteroidota</taxon>
        <taxon>Flavobacteriia</taxon>
        <taxon>Flavobacteriales</taxon>
        <taxon>Flavobacteriaceae</taxon>
        <taxon>Flavobacterium</taxon>
    </lineage>
</organism>
<dbReference type="Gene3D" id="3.30.70.100">
    <property type="match status" value="1"/>
</dbReference>
<dbReference type="PANTHER" id="PTHR43280">
    <property type="entry name" value="ARAC-FAMILY TRANSCRIPTIONAL REGULATOR"/>
    <property type="match status" value="1"/>
</dbReference>
<evidence type="ECO:0000313" key="6">
    <source>
        <dbReference type="Proteomes" id="UP000431264"/>
    </source>
</evidence>
<dbReference type="SUPFAM" id="SSF46689">
    <property type="entry name" value="Homeodomain-like"/>
    <property type="match status" value="1"/>
</dbReference>
<keyword evidence="3" id="KW-0804">Transcription</keyword>
<dbReference type="Gene3D" id="1.10.10.60">
    <property type="entry name" value="Homeodomain-like"/>
    <property type="match status" value="1"/>
</dbReference>
<comment type="caution">
    <text evidence="5">The sequence shown here is derived from an EMBL/GenBank/DDBJ whole genome shotgun (WGS) entry which is preliminary data.</text>
</comment>
<reference evidence="6" key="1">
    <citation type="submission" date="2019-05" db="EMBL/GenBank/DDBJ databases">
        <title>Flavobacterium profundi sp. nov., isolated from a deep-sea seamount.</title>
        <authorList>
            <person name="Zhang D.-C."/>
        </authorList>
    </citation>
    <scope>NUCLEOTIDE SEQUENCE [LARGE SCALE GENOMIC DNA]</scope>
    <source>
        <strain evidence="6">TP390</strain>
    </source>
</reference>